<dbReference type="AlphaFoldDB" id="A0A3B4WQD3"/>
<dbReference type="GO" id="GO:0004620">
    <property type="term" value="F:phospholipase activity"/>
    <property type="evidence" value="ECO:0007669"/>
    <property type="project" value="TreeGrafter"/>
</dbReference>
<dbReference type="GeneTree" id="ENSGT00940000156808"/>
<keyword evidence="3" id="KW-1185">Reference proteome</keyword>
<dbReference type="PANTHER" id="PTHR23509">
    <property type="entry name" value="PA-PL1 PHOSPHOLIPASE FAMILY"/>
    <property type="match status" value="1"/>
</dbReference>
<dbReference type="PANTHER" id="PTHR23509:SF7">
    <property type="entry name" value="PHOSPHOLIPASE DDHD2"/>
    <property type="match status" value="1"/>
</dbReference>
<dbReference type="Proteomes" id="UP000261360">
    <property type="component" value="Unplaced"/>
</dbReference>
<dbReference type="Pfam" id="PF23464">
    <property type="entry name" value="WWE_3"/>
    <property type="match status" value="1"/>
</dbReference>
<feature type="domain" description="SEC23-DDH2 WWE" evidence="1">
    <location>
        <begin position="63"/>
        <end position="114"/>
    </location>
</feature>
<reference evidence="2" key="2">
    <citation type="submission" date="2025-09" db="UniProtKB">
        <authorList>
            <consortium name="Ensembl"/>
        </authorList>
    </citation>
    <scope>IDENTIFICATION</scope>
</reference>
<reference evidence="2" key="1">
    <citation type="submission" date="2025-08" db="UniProtKB">
        <authorList>
            <consortium name="Ensembl"/>
        </authorList>
    </citation>
    <scope>IDENTIFICATION</scope>
</reference>
<dbReference type="STRING" id="1841481.ENSSLDP00000006586"/>
<evidence type="ECO:0000259" key="1">
    <source>
        <dbReference type="Pfam" id="PF23464"/>
    </source>
</evidence>
<dbReference type="Ensembl" id="ENSSLDT00000006806.1">
    <property type="protein sequence ID" value="ENSSLDP00000006586.1"/>
    <property type="gene ID" value="ENSSLDG00000005257.1"/>
</dbReference>
<dbReference type="GO" id="GO:0004806">
    <property type="term" value="F:triacylglycerol lipase activity"/>
    <property type="evidence" value="ECO:0007669"/>
    <property type="project" value="TreeGrafter"/>
</dbReference>
<evidence type="ECO:0000313" key="3">
    <source>
        <dbReference type="Proteomes" id="UP000261360"/>
    </source>
</evidence>
<dbReference type="InterPro" id="IPR058055">
    <property type="entry name" value="PA-PLA1"/>
</dbReference>
<protein>
    <recommendedName>
        <fullName evidence="1">SEC23-DDH2 WWE domain-containing protein</fullName>
    </recommendedName>
</protein>
<organism evidence="2 3">
    <name type="scientific">Seriola lalandi dorsalis</name>
    <dbReference type="NCBI Taxonomy" id="1841481"/>
    <lineage>
        <taxon>Eukaryota</taxon>
        <taxon>Metazoa</taxon>
        <taxon>Chordata</taxon>
        <taxon>Craniata</taxon>
        <taxon>Vertebrata</taxon>
        <taxon>Euteleostomi</taxon>
        <taxon>Actinopterygii</taxon>
        <taxon>Neopterygii</taxon>
        <taxon>Teleostei</taxon>
        <taxon>Neoteleostei</taxon>
        <taxon>Acanthomorphata</taxon>
        <taxon>Carangaria</taxon>
        <taxon>Carangiformes</taxon>
        <taxon>Carangidae</taxon>
        <taxon>Seriola</taxon>
    </lineage>
</organism>
<proteinExistence type="predicted"/>
<name>A0A3B4WQD3_SERLL</name>
<evidence type="ECO:0000313" key="2">
    <source>
        <dbReference type="Ensembl" id="ENSSLDP00000006586.1"/>
    </source>
</evidence>
<sequence>TEFSLKSNLFSSHMSHSFIRDKEEEVVVAVDGERYDVHVKERKRYAVYWEQGPTEVRRCTWFYKGDKDTRFMPYPEDFSQSLEEAYMIAVTLDEWKRKLEFPTGETVILHNPKVRPDVKISP</sequence>
<dbReference type="InterPro" id="IPR057825">
    <property type="entry name" value="WWE_SEC23-DDH2"/>
</dbReference>
<accession>A0A3B4WQD3</accession>
<dbReference type="GO" id="GO:0030134">
    <property type="term" value="C:COPII-coated ER to Golgi transport vesicle"/>
    <property type="evidence" value="ECO:0007669"/>
    <property type="project" value="TreeGrafter"/>
</dbReference>